<dbReference type="Gene3D" id="3.40.50.880">
    <property type="match status" value="1"/>
</dbReference>
<dbReference type="PROSITE" id="PS51273">
    <property type="entry name" value="GATASE_TYPE_1"/>
    <property type="match status" value="1"/>
</dbReference>
<dbReference type="GO" id="GO:0006598">
    <property type="term" value="P:polyamine catabolic process"/>
    <property type="evidence" value="ECO:0007669"/>
    <property type="project" value="TreeGrafter"/>
</dbReference>
<organism evidence="1 2">
    <name type="scientific">Streptomyces triticiradicis</name>
    <dbReference type="NCBI Taxonomy" id="2651189"/>
    <lineage>
        <taxon>Bacteria</taxon>
        <taxon>Bacillati</taxon>
        <taxon>Actinomycetota</taxon>
        <taxon>Actinomycetes</taxon>
        <taxon>Kitasatosporales</taxon>
        <taxon>Streptomycetaceae</taxon>
        <taxon>Streptomyces</taxon>
    </lineage>
</organism>
<name>A0A7J5DF63_9ACTN</name>
<evidence type="ECO:0000313" key="2">
    <source>
        <dbReference type="Proteomes" id="UP000442990"/>
    </source>
</evidence>
<dbReference type="AlphaFoldDB" id="A0A7J5DF63"/>
<dbReference type="InterPro" id="IPR044668">
    <property type="entry name" value="PuuD-like"/>
</dbReference>
<sequence>MKSFVNGSASTRRPVIGICARTAPVTFQGSDMVVSFALQSHLAFLTAAGCTPLLLPLLPGVEAMADRIDGLLIPGGPDVDPALYGEDPHPGTRAVTPEADRTELALIRAALDAELPVLGICRGMQLLNVLHGGTLHQHLPEVTGHDGHRPNTPSFTLGSHPLKLEPGSRIAGVLDEDAPVTACHHHQGVNRLGAGLTATGWAQDGTVEAVEVTDRPFAVGVQWEAGFTPDQRLHHALVHAAGR</sequence>
<reference evidence="1 2" key="1">
    <citation type="submission" date="2019-09" db="EMBL/GenBank/DDBJ databases">
        <title>Isolation and identification of active actinomycetes.</title>
        <authorList>
            <person name="Yu Z."/>
            <person name="Han C."/>
            <person name="Yu B."/>
        </authorList>
    </citation>
    <scope>NUCLEOTIDE SEQUENCE [LARGE SCALE GENOMIC DNA]</scope>
    <source>
        <strain evidence="1 2">NEAU-H2</strain>
    </source>
</reference>
<dbReference type="RefSeq" id="WP_151470266.1">
    <property type="nucleotide sequence ID" value="NZ_WBKG01000013.1"/>
</dbReference>
<comment type="caution">
    <text evidence="1">The sequence shown here is derived from an EMBL/GenBank/DDBJ whole genome shotgun (WGS) entry which is preliminary data.</text>
</comment>
<accession>A0A7J5DF63</accession>
<dbReference type="PANTHER" id="PTHR43235:SF1">
    <property type="entry name" value="GLUTAMINE AMIDOTRANSFERASE PB2B2.05-RELATED"/>
    <property type="match status" value="1"/>
</dbReference>
<proteinExistence type="predicted"/>
<evidence type="ECO:0000313" key="1">
    <source>
        <dbReference type="EMBL" id="KAB1987513.1"/>
    </source>
</evidence>
<gene>
    <name evidence="1" type="ORF">F8144_17500</name>
</gene>
<protein>
    <submittedName>
        <fullName evidence="1">Gamma-glutamyl-gamma-aminobutyrate hydrolase family protein</fullName>
    </submittedName>
</protein>
<keyword evidence="1" id="KW-0378">Hydrolase</keyword>
<dbReference type="EMBL" id="WBKG01000013">
    <property type="protein sequence ID" value="KAB1987513.1"/>
    <property type="molecule type" value="Genomic_DNA"/>
</dbReference>
<dbReference type="Proteomes" id="UP000442990">
    <property type="component" value="Unassembled WGS sequence"/>
</dbReference>
<dbReference type="Pfam" id="PF07722">
    <property type="entry name" value="Peptidase_C26"/>
    <property type="match status" value="1"/>
</dbReference>
<dbReference type="InterPro" id="IPR011697">
    <property type="entry name" value="Peptidase_C26"/>
</dbReference>
<dbReference type="SUPFAM" id="SSF52317">
    <property type="entry name" value="Class I glutamine amidotransferase-like"/>
    <property type="match status" value="1"/>
</dbReference>
<dbReference type="PANTHER" id="PTHR43235">
    <property type="entry name" value="GLUTAMINE AMIDOTRANSFERASE PB2B2.05-RELATED"/>
    <property type="match status" value="1"/>
</dbReference>
<dbReference type="GO" id="GO:0005829">
    <property type="term" value="C:cytosol"/>
    <property type="evidence" value="ECO:0007669"/>
    <property type="project" value="TreeGrafter"/>
</dbReference>
<dbReference type="GO" id="GO:0033969">
    <property type="term" value="F:gamma-glutamyl-gamma-aminobutyrate hydrolase activity"/>
    <property type="evidence" value="ECO:0007669"/>
    <property type="project" value="TreeGrafter"/>
</dbReference>
<dbReference type="CDD" id="cd01745">
    <property type="entry name" value="GATase1_2"/>
    <property type="match status" value="1"/>
</dbReference>
<dbReference type="InterPro" id="IPR029062">
    <property type="entry name" value="Class_I_gatase-like"/>
</dbReference>
<keyword evidence="2" id="KW-1185">Reference proteome</keyword>